<dbReference type="GO" id="GO:0009249">
    <property type="term" value="P:protein lipoylation"/>
    <property type="evidence" value="ECO:0007669"/>
    <property type="project" value="TreeGrafter"/>
</dbReference>
<evidence type="ECO:0000256" key="2">
    <source>
        <dbReference type="ARBA" id="ARBA00022823"/>
    </source>
</evidence>
<keyword evidence="3 5" id="KW-0809">Transit peptide</keyword>
<comment type="subcellular location">
    <subcellularLocation>
        <location evidence="5">Mitochondrion</location>
    </subcellularLocation>
</comment>
<protein>
    <recommendedName>
        <fullName evidence="5">Glycine cleavage system H protein</fullName>
    </recommendedName>
</protein>
<dbReference type="InterPro" id="IPR000089">
    <property type="entry name" value="Biotin_lipoyl"/>
</dbReference>
<accession>A0AAV8YYL7</accession>
<name>A0AAV8YYL7_9CUCU</name>
<evidence type="ECO:0000256" key="4">
    <source>
        <dbReference type="PIRSR" id="PIRSR617453-50"/>
    </source>
</evidence>
<evidence type="ECO:0000256" key="3">
    <source>
        <dbReference type="ARBA" id="ARBA00022946"/>
    </source>
</evidence>
<dbReference type="PROSITE" id="PS00189">
    <property type="entry name" value="LIPOYL"/>
    <property type="match status" value="1"/>
</dbReference>
<evidence type="ECO:0000256" key="5">
    <source>
        <dbReference type="RuleBase" id="RU364055"/>
    </source>
</evidence>
<dbReference type="GO" id="GO:0019464">
    <property type="term" value="P:glycine decarboxylation via glycine cleavage system"/>
    <property type="evidence" value="ECO:0007669"/>
    <property type="project" value="UniProtKB-UniRule"/>
</dbReference>
<dbReference type="PANTHER" id="PTHR11715">
    <property type="entry name" value="GLYCINE CLEAVAGE SYSTEM H PROTEIN"/>
    <property type="match status" value="1"/>
</dbReference>
<feature type="domain" description="Lipoyl-binding" evidence="6">
    <location>
        <begin position="59"/>
        <end position="141"/>
    </location>
</feature>
<dbReference type="NCBIfam" id="NF002270">
    <property type="entry name" value="PRK01202.1"/>
    <property type="match status" value="1"/>
</dbReference>
<organism evidence="7 8">
    <name type="scientific">Aromia moschata</name>
    <dbReference type="NCBI Taxonomy" id="1265417"/>
    <lineage>
        <taxon>Eukaryota</taxon>
        <taxon>Metazoa</taxon>
        <taxon>Ecdysozoa</taxon>
        <taxon>Arthropoda</taxon>
        <taxon>Hexapoda</taxon>
        <taxon>Insecta</taxon>
        <taxon>Pterygota</taxon>
        <taxon>Neoptera</taxon>
        <taxon>Endopterygota</taxon>
        <taxon>Coleoptera</taxon>
        <taxon>Polyphaga</taxon>
        <taxon>Cucujiformia</taxon>
        <taxon>Chrysomeloidea</taxon>
        <taxon>Cerambycidae</taxon>
        <taxon>Cerambycinae</taxon>
        <taxon>Callichromatini</taxon>
        <taxon>Aromia</taxon>
    </lineage>
</organism>
<keyword evidence="5" id="KW-0496">Mitochondrion</keyword>
<dbReference type="GO" id="GO:0005739">
    <property type="term" value="C:mitochondrion"/>
    <property type="evidence" value="ECO:0007669"/>
    <property type="project" value="UniProtKB-SubCell"/>
</dbReference>
<dbReference type="InterPro" id="IPR017453">
    <property type="entry name" value="GCV_H_sub"/>
</dbReference>
<dbReference type="AlphaFoldDB" id="A0AAV8YYL7"/>
<evidence type="ECO:0000256" key="1">
    <source>
        <dbReference type="ARBA" id="ARBA00009249"/>
    </source>
</evidence>
<dbReference type="Proteomes" id="UP001162162">
    <property type="component" value="Unassembled WGS sequence"/>
</dbReference>
<comment type="cofactor">
    <cofactor evidence="5">
        <name>(R)-lipoate</name>
        <dbReference type="ChEBI" id="CHEBI:83088"/>
    </cofactor>
    <text evidence="5">Binds 1 lipoyl cofactor covalently.</text>
</comment>
<evidence type="ECO:0000313" key="8">
    <source>
        <dbReference type="Proteomes" id="UP001162162"/>
    </source>
</evidence>
<dbReference type="SUPFAM" id="SSF51230">
    <property type="entry name" value="Single hybrid motif"/>
    <property type="match status" value="1"/>
</dbReference>
<dbReference type="Pfam" id="PF01597">
    <property type="entry name" value="GCV_H"/>
    <property type="match status" value="1"/>
</dbReference>
<reference evidence="7" key="1">
    <citation type="journal article" date="2023" name="Insect Mol. Biol.">
        <title>Genome sequencing provides insights into the evolution of gene families encoding plant cell wall-degrading enzymes in longhorned beetles.</title>
        <authorList>
            <person name="Shin N.R."/>
            <person name="Okamura Y."/>
            <person name="Kirsch R."/>
            <person name="Pauchet Y."/>
        </authorList>
    </citation>
    <scope>NUCLEOTIDE SEQUENCE</scope>
    <source>
        <strain evidence="7">AMC_N1</strain>
    </source>
</reference>
<comment type="caution">
    <text evidence="7">The sequence shown here is derived from an EMBL/GenBank/DDBJ whole genome shotgun (WGS) entry which is preliminary data.</text>
</comment>
<comment type="similarity">
    <text evidence="1 5">Belongs to the GcvH family.</text>
</comment>
<dbReference type="InterPro" id="IPR003016">
    <property type="entry name" value="2-oxoA_DH_lipoyl-BS"/>
</dbReference>
<dbReference type="Gene3D" id="2.40.50.100">
    <property type="match status" value="1"/>
</dbReference>
<dbReference type="CDD" id="cd06848">
    <property type="entry name" value="GCS_H"/>
    <property type="match status" value="1"/>
</dbReference>
<feature type="modified residue" description="N6-lipoyllysine" evidence="4">
    <location>
        <position position="100"/>
    </location>
</feature>
<proteinExistence type="inferred from homology"/>
<comment type="function">
    <text evidence="5">The H protein shuttles the methylamine group of glycine from the P protein to the T protein.</text>
</comment>
<dbReference type="InterPro" id="IPR002930">
    <property type="entry name" value="GCV_H"/>
</dbReference>
<dbReference type="PROSITE" id="PS50968">
    <property type="entry name" value="BIOTINYL_LIPOYL"/>
    <property type="match status" value="1"/>
</dbReference>
<dbReference type="InterPro" id="IPR033753">
    <property type="entry name" value="GCV_H/Fam206"/>
</dbReference>
<keyword evidence="8" id="KW-1185">Reference proteome</keyword>
<keyword evidence="2 4" id="KW-0450">Lipoyl</keyword>
<dbReference type="PANTHER" id="PTHR11715:SF3">
    <property type="entry name" value="GLYCINE CLEAVAGE SYSTEM H PROTEIN-RELATED"/>
    <property type="match status" value="1"/>
</dbReference>
<gene>
    <name evidence="7" type="ORF">NQ318_007346</name>
</gene>
<evidence type="ECO:0000259" key="6">
    <source>
        <dbReference type="PROSITE" id="PS50968"/>
    </source>
</evidence>
<dbReference type="EMBL" id="JAPWTK010000025">
    <property type="protein sequence ID" value="KAJ8957130.1"/>
    <property type="molecule type" value="Genomic_DNA"/>
</dbReference>
<dbReference type="GO" id="GO:0005960">
    <property type="term" value="C:glycine cleavage complex"/>
    <property type="evidence" value="ECO:0007669"/>
    <property type="project" value="UniProtKB-UniRule"/>
</dbReference>
<dbReference type="InterPro" id="IPR011053">
    <property type="entry name" value="Single_hybrid_motif"/>
</dbReference>
<dbReference type="NCBIfam" id="TIGR00527">
    <property type="entry name" value="gcvH"/>
    <property type="match status" value="1"/>
</dbReference>
<dbReference type="HAMAP" id="MF_00272">
    <property type="entry name" value="GcvH"/>
    <property type="match status" value="1"/>
</dbReference>
<comment type="subunit">
    <text evidence="5">The glycine cleavage system is composed of four proteins: P, T, L and H.</text>
</comment>
<sequence>MAVPRLFVRVSNLVKNTSVPVFSHYSNKVNISLFHTSNCAFAERLFTEKHEWVEVRENIGIVGISQYAQEALGDVVYAQLPDVDTVVKQKDECGALESVKAASEIYSPVSGKVVEKNVEVEDAPSLINSSCYDKGWLFKVELSNNSEVKKLMTEDQYREFLKTQETH</sequence>
<evidence type="ECO:0000313" key="7">
    <source>
        <dbReference type="EMBL" id="KAJ8957130.1"/>
    </source>
</evidence>